<organism evidence="1">
    <name type="scientific">marine sediment metagenome</name>
    <dbReference type="NCBI Taxonomy" id="412755"/>
    <lineage>
        <taxon>unclassified sequences</taxon>
        <taxon>metagenomes</taxon>
        <taxon>ecological metagenomes</taxon>
    </lineage>
</organism>
<accession>A0A0F9M1Q9</accession>
<dbReference type="AlphaFoldDB" id="A0A0F9M1Q9"/>
<evidence type="ECO:0000313" key="1">
    <source>
        <dbReference type="EMBL" id="KKM70590.1"/>
    </source>
</evidence>
<dbReference type="EMBL" id="LAZR01009789">
    <property type="protein sequence ID" value="KKM70590.1"/>
    <property type="molecule type" value="Genomic_DNA"/>
</dbReference>
<comment type="caution">
    <text evidence="1">The sequence shown here is derived from an EMBL/GenBank/DDBJ whole genome shotgun (WGS) entry which is preliminary data.</text>
</comment>
<protein>
    <submittedName>
        <fullName evidence="1">Uncharacterized protein</fullName>
    </submittedName>
</protein>
<sequence length="185" mass="21175">MQTRVDRRVFERTDFGSFGWLKEGPLTPSYEVAFFASTDAQLRSSFRAKDRASIDPRLTDFGDFAWIFKVIEAAFDVSFFTAIEALSRSFRSKDNAKLNLRLTDFDSFGWIKEGPITPLYDNSFFAAIDALLRSSFRSKEKSRLDSRLTDFGSFGWIAKVAENLVEPAVAAGATYIINYRRRRRS</sequence>
<reference evidence="1" key="1">
    <citation type="journal article" date="2015" name="Nature">
        <title>Complex archaea that bridge the gap between prokaryotes and eukaryotes.</title>
        <authorList>
            <person name="Spang A."/>
            <person name="Saw J.H."/>
            <person name="Jorgensen S.L."/>
            <person name="Zaremba-Niedzwiedzka K."/>
            <person name="Martijn J."/>
            <person name="Lind A.E."/>
            <person name="van Eijk R."/>
            <person name="Schleper C."/>
            <person name="Guy L."/>
            <person name="Ettema T.J."/>
        </authorList>
    </citation>
    <scope>NUCLEOTIDE SEQUENCE</scope>
</reference>
<gene>
    <name evidence="1" type="ORF">LCGC14_1439260</name>
</gene>
<name>A0A0F9M1Q9_9ZZZZ</name>
<proteinExistence type="predicted"/>